<evidence type="ECO:0000259" key="2">
    <source>
        <dbReference type="PROSITE" id="PS50190"/>
    </source>
</evidence>
<dbReference type="AlphaFoldDB" id="A0A2G5B6N3"/>
<dbReference type="Proteomes" id="UP000242474">
    <property type="component" value="Unassembled WGS sequence"/>
</dbReference>
<dbReference type="Gene3D" id="1.10.220.20">
    <property type="match status" value="1"/>
</dbReference>
<evidence type="ECO:0000313" key="4">
    <source>
        <dbReference type="Proteomes" id="UP000242474"/>
    </source>
</evidence>
<dbReference type="InterPro" id="IPR023394">
    <property type="entry name" value="Sec7_C_sf"/>
</dbReference>
<name>A0A2G5B6N3_COERN</name>
<evidence type="ECO:0000256" key="1">
    <source>
        <dbReference type="SAM" id="MobiDB-lite"/>
    </source>
</evidence>
<dbReference type="Pfam" id="PF01369">
    <property type="entry name" value="Sec7"/>
    <property type="match status" value="1"/>
</dbReference>
<dbReference type="InterPro" id="IPR035999">
    <property type="entry name" value="Sec7_dom_sf"/>
</dbReference>
<dbReference type="OrthoDB" id="430364at2759"/>
<dbReference type="PANTHER" id="PTHR10663">
    <property type="entry name" value="GUANYL-NUCLEOTIDE EXCHANGE FACTOR"/>
    <property type="match status" value="1"/>
</dbReference>
<organism evidence="3 4">
    <name type="scientific">Coemansia reversa (strain ATCC 12441 / NRRL 1564)</name>
    <dbReference type="NCBI Taxonomy" id="763665"/>
    <lineage>
        <taxon>Eukaryota</taxon>
        <taxon>Fungi</taxon>
        <taxon>Fungi incertae sedis</taxon>
        <taxon>Zoopagomycota</taxon>
        <taxon>Kickxellomycotina</taxon>
        <taxon>Kickxellomycetes</taxon>
        <taxon>Kickxellales</taxon>
        <taxon>Kickxellaceae</taxon>
        <taxon>Coemansia</taxon>
    </lineage>
</organism>
<feature type="region of interest" description="Disordered" evidence="1">
    <location>
        <begin position="534"/>
        <end position="574"/>
    </location>
</feature>
<dbReference type="GO" id="GO:0032012">
    <property type="term" value="P:regulation of ARF protein signal transduction"/>
    <property type="evidence" value="ECO:0007669"/>
    <property type="project" value="InterPro"/>
</dbReference>
<dbReference type="SMART" id="SM00222">
    <property type="entry name" value="Sec7"/>
    <property type="match status" value="1"/>
</dbReference>
<feature type="region of interest" description="Disordered" evidence="1">
    <location>
        <begin position="52"/>
        <end position="73"/>
    </location>
</feature>
<feature type="domain" description="SEC7" evidence="2">
    <location>
        <begin position="69"/>
        <end position="310"/>
    </location>
</feature>
<protein>
    <submittedName>
        <fullName evidence="3">SEC7-like protein</fullName>
    </submittedName>
</protein>
<keyword evidence="4" id="KW-1185">Reference proteome</keyword>
<evidence type="ECO:0000313" key="3">
    <source>
        <dbReference type="EMBL" id="PIA14660.1"/>
    </source>
</evidence>
<dbReference type="EMBL" id="KZ303514">
    <property type="protein sequence ID" value="PIA14660.1"/>
    <property type="molecule type" value="Genomic_DNA"/>
</dbReference>
<dbReference type="InterPro" id="IPR000904">
    <property type="entry name" value="Sec7_dom"/>
</dbReference>
<dbReference type="GO" id="GO:0005085">
    <property type="term" value="F:guanyl-nucleotide exchange factor activity"/>
    <property type="evidence" value="ECO:0007669"/>
    <property type="project" value="InterPro"/>
</dbReference>
<reference evidence="3 4" key="1">
    <citation type="journal article" date="2015" name="Genome Biol. Evol.">
        <title>Phylogenomic analyses indicate that early fungi evolved digesting cell walls of algal ancestors of land plants.</title>
        <authorList>
            <person name="Chang Y."/>
            <person name="Wang S."/>
            <person name="Sekimoto S."/>
            <person name="Aerts A.L."/>
            <person name="Choi C."/>
            <person name="Clum A."/>
            <person name="LaButti K.M."/>
            <person name="Lindquist E.A."/>
            <person name="Yee Ngan C."/>
            <person name="Ohm R.A."/>
            <person name="Salamov A.A."/>
            <person name="Grigoriev I.V."/>
            <person name="Spatafora J.W."/>
            <person name="Berbee M.L."/>
        </authorList>
    </citation>
    <scope>NUCLEOTIDE SEQUENCE [LARGE SCALE GENOMIC DNA]</scope>
    <source>
        <strain evidence="3 4">NRRL 1564</strain>
    </source>
</reference>
<proteinExistence type="predicted"/>
<dbReference type="Gene3D" id="1.10.1000.11">
    <property type="entry name" value="Arf Nucleotide-binding Site Opener,domain 2"/>
    <property type="match status" value="1"/>
</dbReference>
<sequence length="574" mass="62880">MRAGAAQLYAGADASALVQMAAPSSDAATIPANDRYRVLIVVPLAQKTTVLRSEREGASKRGGEDADAEERRVEAQEERVRRACHTFEKNASEAVVYLINHDIIGPTADMVAGFLHRCTALNRRQTGSFLGAGIVGENLHHNPTADEVEQEKAFHQLAWTTFVDRCNIVAVPIDEALRSILLYFRLPSNRRSAGILLELAALQWFTKNREHGPTPGVFVPESQDIAVKLAFTVMMLNSEVHNPMVRSSDAHDAVYHAFVHKFRASVVDDPALAAKRKGNVLRKRDQPRVVTVMEVPADVLRAIYDRILANRLVTCSDTYATAPEFDVDWVRSPDIAATPLSDEQVSQDVEDIYCDPGFRDGILFNASSDRLPAKYSVDPTAWVRVTVRIPEPDSNFALAVRVVGASSDAPADAVTILPASRLQFHAANSACFVIRPRHVGHFTFHFVPEGSRARYYHPIPPRTIVVEGAFMRHVVQLSWKRPDPHVSHGRHLFGLDSPTSKSRWVHALDTALRASAGASAKDVMRRAERAAQALASLSPAEQSKSDVASIGTVGRSSADQGLTPLQLLGSLSPE</sequence>
<accession>A0A2G5B6N3</accession>
<dbReference type="SUPFAM" id="SSF48425">
    <property type="entry name" value="Sec7 domain"/>
    <property type="match status" value="1"/>
</dbReference>
<dbReference type="PANTHER" id="PTHR10663:SF405">
    <property type="entry name" value="ARF GUANINE NUCLEOTIDE EXCHANGE FACTOR SYT1"/>
    <property type="match status" value="1"/>
</dbReference>
<dbReference type="STRING" id="763665.A0A2G5B6N3"/>
<dbReference type="PROSITE" id="PS50190">
    <property type="entry name" value="SEC7"/>
    <property type="match status" value="1"/>
</dbReference>
<gene>
    <name evidence="3" type="ORF">COEREDRAFT_82545</name>
</gene>